<accession>A0A2I0U1X8</accession>
<reference evidence="2" key="2">
    <citation type="submission" date="2017-12" db="EMBL/GenBank/DDBJ databases">
        <title>Genome sequence of the Bar-tailed Godwit (Limosa lapponica baueri).</title>
        <authorList>
            <person name="Lima N.C.B."/>
            <person name="Parody-Merino A.M."/>
            <person name="Battley P.F."/>
            <person name="Fidler A.E."/>
            <person name="Prosdocimi F."/>
        </authorList>
    </citation>
    <scope>NUCLEOTIDE SEQUENCE [LARGE SCALE GENOMIC DNA]</scope>
</reference>
<evidence type="ECO:0000313" key="1">
    <source>
        <dbReference type="EMBL" id="PKU40041.1"/>
    </source>
</evidence>
<keyword evidence="2" id="KW-1185">Reference proteome</keyword>
<evidence type="ECO:0000313" key="2">
    <source>
        <dbReference type="Proteomes" id="UP000233556"/>
    </source>
</evidence>
<dbReference type="EMBL" id="KZ506352">
    <property type="protein sequence ID" value="PKU40041.1"/>
    <property type="molecule type" value="Genomic_DNA"/>
</dbReference>
<protein>
    <submittedName>
        <fullName evidence="1">Uncharacterized protein</fullName>
    </submittedName>
</protein>
<reference evidence="2" key="1">
    <citation type="submission" date="2017-11" db="EMBL/GenBank/DDBJ databases">
        <authorList>
            <person name="Lima N.C."/>
            <person name="Parody-Merino A.M."/>
            <person name="Battley P.F."/>
            <person name="Fidler A.E."/>
            <person name="Prosdocimi F."/>
        </authorList>
    </citation>
    <scope>NUCLEOTIDE SEQUENCE [LARGE SCALE GENOMIC DNA]</scope>
</reference>
<organism evidence="1 2">
    <name type="scientific">Limosa lapponica baueri</name>
    <dbReference type="NCBI Taxonomy" id="1758121"/>
    <lineage>
        <taxon>Eukaryota</taxon>
        <taxon>Metazoa</taxon>
        <taxon>Chordata</taxon>
        <taxon>Craniata</taxon>
        <taxon>Vertebrata</taxon>
        <taxon>Euteleostomi</taxon>
        <taxon>Archelosauria</taxon>
        <taxon>Archosauria</taxon>
        <taxon>Dinosauria</taxon>
        <taxon>Saurischia</taxon>
        <taxon>Theropoda</taxon>
        <taxon>Coelurosauria</taxon>
        <taxon>Aves</taxon>
        <taxon>Neognathae</taxon>
        <taxon>Neoaves</taxon>
        <taxon>Charadriiformes</taxon>
        <taxon>Scolopacidae</taxon>
        <taxon>Limosa</taxon>
    </lineage>
</organism>
<name>A0A2I0U1X8_LIMLA</name>
<dbReference type="AlphaFoldDB" id="A0A2I0U1X8"/>
<gene>
    <name evidence="1" type="ORF">llap_9657</name>
</gene>
<sequence length="119" mass="13477">MGKKRKTWKDSDHLVKLLLSMGISWCLEGHRQACGQDTGSAVEYHTGKDKCGFQSSFIDAAVNPNAGKINVRLEDCDRTEREKTQDMERPRLPISIAVLVAPFQHDYKSIAHHWNDLVV</sequence>
<dbReference type="Proteomes" id="UP000233556">
    <property type="component" value="Unassembled WGS sequence"/>
</dbReference>
<proteinExistence type="predicted"/>